<sequence length="181" mass="21384">MTAVNCTKKLLDEMRKRGEWPRPTSATPAEFIFKKCQQFNIVIPIESSAARLFIFHYIGIDIIIFITPEIIRRIYEEYFKATANWYENAQCLKNYRGEIIFNQYPNPDYVYYPESVAKVKLVLETVYENSQKFNHLRTCQLILHRIIVYLACTMPMWYKINITTKKLAVYYAILGKGVVML</sequence>
<evidence type="ECO:0000313" key="2">
    <source>
        <dbReference type="WBParaSite" id="PDA_v2.g8678.t1"/>
    </source>
</evidence>
<dbReference type="WBParaSite" id="PDA_v2.g8678.t1">
    <property type="protein sequence ID" value="PDA_v2.g8678.t1"/>
    <property type="gene ID" value="PDA_v2.g8678"/>
</dbReference>
<evidence type="ECO:0000313" key="1">
    <source>
        <dbReference type="Proteomes" id="UP000887578"/>
    </source>
</evidence>
<proteinExistence type="predicted"/>
<dbReference type="Proteomes" id="UP000887578">
    <property type="component" value="Unplaced"/>
</dbReference>
<keyword evidence="1" id="KW-1185">Reference proteome</keyword>
<protein>
    <submittedName>
        <fullName evidence="2">Uncharacterized protein</fullName>
    </submittedName>
</protein>
<accession>A0A914R2D2</accession>
<reference evidence="2" key="1">
    <citation type="submission" date="2022-11" db="UniProtKB">
        <authorList>
            <consortium name="WormBaseParasite"/>
        </authorList>
    </citation>
    <scope>IDENTIFICATION</scope>
</reference>
<organism evidence="1 2">
    <name type="scientific">Panagrolaimus davidi</name>
    <dbReference type="NCBI Taxonomy" id="227884"/>
    <lineage>
        <taxon>Eukaryota</taxon>
        <taxon>Metazoa</taxon>
        <taxon>Ecdysozoa</taxon>
        <taxon>Nematoda</taxon>
        <taxon>Chromadorea</taxon>
        <taxon>Rhabditida</taxon>
        <taxon>Tylenchina</taxon>
        <taxon>Panagrolaimomorpha</taxon>
        <taxon>Panagrolaimoidea</taxon>
        <taxon>Panagrolaimidae</taxon>
        <taxon>Panagrolaimus</taxon>
    </lineage>
</organism>
<dbReference type="AlphaFoldDB" id="A0A914R2D2"/>
<name>A0A914R2D2_9BILA</name>